<evidence type="ECO:0000313" key="5">
    <source>
        <dbReference type="EMBL" id="KAK1433236.1"/>
    </source>
</evidence>
<dbReference type="Proteomes" id="UP001229421">
    <property type="component" value="Unassembled WGS sequence"/>
</dbReference>
<proteinExistence type="predicted"/>
<evidence type="ECO:0000256" key="1">
    <source>
        <dbReference type="ARBA" id="ARBA00022448"/>
    </source>
</evidence>
<evidence type="ECO:0000256" key="2">
    <source>
        <dbReference type="ARBA" id="ARBA00023121"/>
    </source>
</evidence>
<dbReference type="PANTHER" id="PTHR33214:SF85">
    <property type="entry name" value="BIFUNCTIONAL INHIBITOR_PLANT LIPID TRANSFER PROTEIN_SEED STORAGE HELICAL DOMAIN-CONTAINING PROTEIN"/>
    <property type="match status" value="1"/>
</dbReference>
<dbReference type="InterPro" id="IPR033872">
    <property type="entry name" value="nsLTP2"/>
</dbReference>
<dbReference type="Pfam" id="PF14368">
    <property type="entry name" value="LTP_2"/>
    <property type="match status" value="1"/>
</dbReference>
<dbReference type="PANTHER" id="PTHR33214">
    <property type="entry name" value="BIFUNCTIONAL INHIBITOR/LIPID-TRANSFER PROTEIN/SEED STORAGE 2S ALBUMIN SUPERFAMILY PROTEIN"/>
    <property type="match status" value="1"/>
</dbReference>
<gene>
    <name evidence="5" type="ORF">QVD17_10145</name>
</gene>
<sequence length="99" mass="10799">METIFGLRLFTVAAMALLLSGGHLRLTEAQITCDPVQISWCLQSIVSRMPPTAECCQKLKAQEPCLCREKGDPTFGGYLRLPGALMVCNACNVTFSDCN</sequence>
<feature type="signal peptide" evidence="3">
    <location>
        <begin position="1"/>
        <end position="29"/>
    </location>
</feature>
<organism evidence="5 6">
    <name type="scientific">Tagetes erecta</name>
    <name type="common">African marigold</name>
    <dbReference type="NCBI Taxonomy" id="13708"/>
    <lineage>
        <taxon>Eukaryota</taxon>
        <taxon>Viridiplantae</taxon>
        <taxon>Streptophyta</taxon>
        <taxon>Embryophyta</taxon>
        <taxon>Tracheophyta</taxon>
        <taxon>Spermatophyta</taxon>
        <taxon>Magnoliopsida</taxon>
        <taxon>eudicotyledons</taxon>
        <taxon>Gunneridae</taxon>
        <taxon>Pentapetalae</taxon>
        <taxon>asterids</taxon>
        <taxon>campanulids</taxon>
        <taxon>Asterales</taxon>
        <taxon>Asteraceae</taxon>
        <taxon>Asteroideae</taxon>
        <taxon>Heliantheae alliance</taxon>
        <taxon>Tageteae</taxon>
        <taxon>Tagetes</taxon>
    </lineage>
</organism>
<accession>A0AAD8L5Y9</accession>
<dbReference type="EMBL" id="JAUHHV010000002">
    <property type="protein sequence ID" value="KAK1433236.1"/>
    <property type="molecule type" value="Genomic_DNA"/>
</dbReference>
<feature type="domain" description="Bifunctional inhibitor/plant lipid transfer protein/seed storage helical" evidence="4">
    <location>
        <begin position="29"/>
        <end position="94"/>
    </location>
</feature>
<dbReference type="InterPro" id="IPR016140">
    <property type="entry name" value="Bifunc_inhib/LTP/seed_store"/>
</dbReference>
<protein>
    <recommendedName>
        <fullName evidence="4">Bifunctional inhibitor/plant lipid transfer protein/seed storage helical domain-containing protein</fullName>
    </recommendedName>
</protein>
<dbReference type="AlphaFoldDB" id="A0AAD8L5Y9"/>
<dbReference type="InterPro" id="IPR036312">
    <property type="entry name" value="Bifun_inhib/LTP/seed_sf"/>
</dbReference>
<keyword evidence="1" id="KW-0813">Transport</keyword>
<evidence type="ECO:0000256" key="3">
    <source>
        <dbReference type="SAM" id="SignalP"/>
    </source>
</evidence>
<feature type="chain" id="PRO_5042034771" description="Bifunctional inhibitor/plant lipid transfer protein/seed storage helical domain-containing protein" evidence="3">
    <location>
        <begin position="30"/>
        <end position="99"/>
    </location>
</feature>
<keyword evidence="3" id="KW-0732">Signal</keyword>
<dbReference type="GO" id="GO:0008289">
    <property type="term" value="F:lipid binding"/>
    <property type="evidence" value="ECO:0007669"/>
    <property type="project" value="UniProtKB-KW"/>
</dbReference>
<evidence type="ECO:0000313" key="6">
    <source>
        <dbReference type="Proteomes" id="UP001229421"/>
    </source>
</evidence>
<keyword evidence="6" id="KW-1185">Reference proteome</keyword>
<keyword evidence="2" id="KW-0446">Lipid-binding</keyword>
<dbReference type="Gene3D" id="1.10.110.10">
    <property type="entry name" value="Plant lipid-transfer and hydrophobic proteins"/>
    <property type="match status" value="1"/>
</dbReference>
<evidence type="ECO:0000259" key="4">
    <source>
        <dbReference type="Pfam" id="PF14368"/>
    </source>
</evidence>
<comment type="caution">
    <text evidence="5">The sequence shown here is derived from an EMBL/GenBank/DDBJ whole genome shotgun (WGS) entry which is preliminary data.</text>
</comment>
<name>A0AAD8L5Y9_TARER</name>
<reference evidence="5" key="1">
    <citation type="journal article" date="2023" name="bioRxiv">
        <title>Improved chromosome-level genome assembly for marigold (Tagetes erecta).</title>
        <authorList>
            <person name="Jiang F."/>
            <person name="Yuan L."/>
            <person name="Wang S."/>
            <person name="Wang H."/>
            <person name="Xu D."/>
            <person name="Wang A."/>
            <person name="Fan W."/>
        </authorList>
    </citation>
    <scope>NUCLEOTIDE SEQUENCE</scope>
    <source>
        <strain evidence="5">WSJ</strain>
        <tissue evidence="5">Leaf</tissue>
    </source>
</reference>
<dbReference type="GO" id="GO:0006869">
    <property type="term" value="P:lipid transport"/>
    <property type="evidence" value="ECO:0007669"/>
    <property type="project" value="InterPro"/>
</dbReference>
<dbReference type="SUPFAM" id="SSF47699">
    <property type="entry name" value="Bifunctional inhibitor/lipid-transfer protein/seed storage 2S albumin"/>
    <property type="match status" value="1"/>
</dbReference>